<keyword evidence="6" id="KW-0325">Glycoprotein</keyword>
<evidence type="ECO:0000256" key="6">
    <source>
        <dbReference type="ARBA" id="ARBA00023180"/>
    </source>
</evidence>
<evidence type="ECO:0000256" key="2">
    <source>
        <dbReference type="ARBA" id="ARBA00005585"/>
    </source>
</evidence>
<keyword evidence="4" id="KW-1133">Transmembrane helix</keyword>
<gene>
    <name evidence="7" type="ORF">LSAA_3769</name>
</gene>
<dbReference type="PROSITE" id="PS50156">
    <property type="entry name" value="SSD"/>
    <property type="match status" value="1"/>
</dbReference>
<dbReference type="PANTHER" id="PTHR10796:SF92">
    <property type="entry name" value="PATCHED-RELATED, ISOFORM A"/>
    <property type="match status" value="1"/>
</dbReference>
<evidence type="ECO:0000313" key="8">
    <source>
        <dbReference type="Proteomes" id="UP000675881"/>
    </source>
</evidence>
<dbReference type="EMBL" id="HG994591">
    <property type="protein sequence ID" value="CAF2816759.1"/>
    <property type="molecule type" value="Genomic_DNA"/>
</dbReference>
<reference evidence="7" key="1">
    <citation type="submission" date="2021-02" db="EMBL/GenBank/DDBJ databases">
        <authorList>
            <person name="Bekaert M."/>
        </authorList>
    </citation>
    <scope>NUCLEOTIDE SEQUENCE</scope>
    <source>
        <strain evidence="7">IoA-00</strain>
    </source>
</reference>
<evidence type="ECO:0000256" key="1">
    <source>
        <dbReference type="ARBA" id="ARBA00004141"/>
    </source>
</evidence>
<dbReference type="PANTHER" id="PTHR10796">
    <property type="entry name" value="PATCHED-RELATED"/>
    <property type="match status" value="1"/>
</dbReference>
<dbReference type="GO" id="GO:0005886">
    <property type="term" value="C:plasma membrane"/>
    <property type="evidence" value="ECO:0007669"/>
    <property type="project" value="TreeGrafter"/>
</dbReference>
<keyword evidence="5" id="KW-0472">Membrane</keyword>
<proteinExistence type="inferred from homology"/>
<dbReference type="InterPro" id="IPR051697">
    <property type="entry name" value="Patched_domain-protein"/>
</dbReference>
<protein>
    <submittedName>
        <fullName evidence="7">(salmon louse) hypothetical protein</fullName>
    </submittedName>
</protein>
<sequence length="247" mass="27893">MRELRLEFIDDSLKFIFSKVGIIVGKHPGYFVIIPLLLTALAATGFQRLHFQSDPEYLFSPSDVILNQDNGSILRMKIWEEIESLNFLIENFEVFSLKECDEVKSSMKLNFKDLCASHQGVILRNDSTIKSVTAVSLFYFLNSQTSKDIERGAKWERNIWVKSKPLLGLFGVISAIMATLFSFGFIIYCGVPFIGINLAAPFLMLGIGIDDTFVMLGSWRRTSVHETVPARLAQTYRDAAISITITM</sequence>
<comment type="similarity">
    <text evidence="2">Belongs to the patched family.</text>
</comment>
<dbReference type="InterPro" id="IPR000731">
    <property type="entry name" value="SSD"/>
</dbReference>
<dbReference type="GO" id="GO:0030659">
    <property type="term" value="C:cytoplasmic vesicle membrane"/>
    <property type="evidence" value="ECO:0007669"/>
    <property type="project" value="TreeGrafter"/>
</dbReference>
<dbReference type="InterPro" id="IPR003392">
    <property type="entry name" value="PTHD_SSD"/>
</dbReference>
<dbReference type="SUPFAM" id="SSF82866">
    <property type="entry name" value="Multidrug efflux transporter AcrB transmembrane domain"/>
    <property type="match status" value="1"/>
</dbReference>
<dbReference type="Pfam" id="PF02460">
    <property type="entry name" value="Patched"/>
    <property type="match status" value="1"/>
</dbReference>
<keyword evidence="8" id="KW-1185">Reference proteome</keyword>
<accession>A0A7R8CK15</accession>
<evidence type="ECO:0000313" key="7">
    <source>
        <dbReference type="EMBL" id="CAF2816759.1"/>
    </source>
</evidence>
<comment type="subcellular location">
    <subcellularLocation>
        <location evidence="1">Membrane</location>
        <topology evidence="1">Multi-pass membrane protein</topology>
    </subcellularLocation>
</comment>
<organism evidence="7 8">
    <name type="scientific">Lepeophtheirus salmonis</name>
    <name type="common">Salmon louse</name>
    <name type="synonym">Caligus salmonis</name>
    <dbReference type="NCBI Taxonomy" id="72036"/>
    <lineage>
        <taxon>Eukaryota</taxon>
        <taxon>Metazoa</taxon>
        <taxon>Ecdysozoa</taxon>
        <taxon>Arthropoda</taxon>
        <taxon>Crustacea</taxon>
        <taxon>Multicrustacea</taxon>
        <taxon>Hexanauplia</taxon>
        <taxon>Copepoda</taxon>
        <taxon>Siphonostomatoida</taxon>
        <taxon>Caligidae</taxon>
        <taxon>Lepeophtheirus</taxon>
    </lineage>
</organism>
<name>A0A7R8CK15_LEPSM</name>
<dbReference type="Proteomes" id="UP000675881">
    <property type="component" value="Chromosome 12"/>
</dbReference>
<evidence type="ECO:0000256" key="3">
    <source>
        <dbReference type="ARBA" id="ARBA00022692"/>
    </source>
</evidence>
<dbReference type="AlphaFoldDB" id="A0A7R8CK15"/>
<evidence type="ECO:0000256" key="5">
    <source>
        <dbReference type="ARBA" id="ARBA00023136"/>
    </source>
</evidence>
<keyword evidence="3" id="KW-0812">Transmembrane</keyword>
<evidence type="ECO:0000256" key="4">
    <source>
        <dbReference type="ARBA" id="ARBA00022989"/>
    </source>
</evidence>
<dbReference type="OrthoDB" id="6505774at2759"/>
<dbReference type="Gene3D" id="1.20.1640.10">
    <property type="entry name" value="Multidrug efflux transporter AcrB transmembrane domain"/>
    <property type="match status" value="1"/>
</dbReference>